<dbReference type="Proteomes" id="UP001500618">
    <property type="component" value="Unassembled WGS sequence"/>
</dbReference>
<dbReference type="InterPro" id="IPR011251">
    <property type="entry name" value="Luciferase-like_dom"/>
</dbReference>
<dbReference type="SUPFAM" id="SSF51679">
    <property type="entry name" value="Bacterial luciferase-like"/>
    <property type="match status" value="1"/>
</dbReference>
<dbReference type="PANTHER" id="PTHR43244:SF1">
    <property type="entry name" value="5,10-METHYLENETETRAHYDROMETHANOPTERIN REDUCTASE"/>
    <property type="match status" value="1"/>
</dbReference>
<dbReference type="CDD" id="cd01097">
    <property type="entry name" value="Tetrahydromethanopterin_reductase"/>
    <property type="match status" value="1"/>
</dbReference>
<keyword evidence="4" id="KW-1185">Reference proteome</keyword>
<keyword evidence="1" id="KW-0560">Oxidoreductase</keyword>
<protein>
    <submittedName>
        <fullName evidence="3">LLM class flavin-dependent oxidoreductase</fullName>
    </submittedName>
</protein>
<reference evidence="3 4" key="1">
    <citation type="journal article" date="2019" name="Int. J. Syst. Evol. Microbiol.">
        <title>The Global Catalogue of Microorganisms (GCM) 10K type strain sequencing project: providing services to taxonomists for standard genome sequencing and annotation.</title>
        <authorList>
            <consortium name="The Broad Institute Genomics Platform"/>
            <consortium name="The Broad Institute Genome Sequencing Center for Infectious Disease"/>
            <person name="Wu L."/>
            <person name="Ma J."/>
        </authorList>
    </citation>
    <scope>NUCLEOTIDE SEQUENCE [LARGE SCALE GENOMIC DNA]</scope>
    <source>
        <strain evidence="3 4">JCM 14718</strain>
    </source>
</reference>
<dbReference type="InterPro" id="IPR050564">
    <property type="entry name" value="F420-G6PD/mer"/>
</dbReference>
<name>A0ABN2I914_9ACTN</name>
<evidence type="ECO:0000256" key="1">
    <source>
        <dbReference type="ARBA" id="ARBA00023002"/>
    </source>
</evidence>
<gene>
    <name evidence="3" type="ORF">GCM10009765_57700</name>
</gene>
<sequence>MTRPRVSAGIVWSTSAPIPAGRAQLGLARAGGLDSFWAVDHLISPFPKAVWDPDFTFLAKKTSTPDEAYDFATMLGHLAGKAGRMRLGVGVTDPHRRHPALLAQTFLTLSHLTKRAPILALGAGERENLDPYGIEHSQPVSRVEEALQVLRACLDADGSVDFDGKFFQLDKAVMDLRPPRPDRAPQLWLGANGPRMLALTGKYADGWYPWELVPPSEYERRLSIVTKSALTAGRDPDRIEAAQVITYVAGSNQQNVEKLLRSKAVRYLGLFASAAEWANHGVDHPLGPDYTGPVDLMPHRYSRSEMLRAIDAVPDELIRQRMLVGTPKQLLSRIRDLVDVGLRHAVLVPASALVSPADAAFGLGSALWMANRLRHG</sequence>
<organism evidence="3 4">
    <name type="scientific">Fodinicola feengrottensis</name>
    <dbReference type="NCBI Taxonomy" id="435914"/>
    <lineage>
        <taxon>Bacteria</taxon>
        <taxon>Bacillati</taxon>
        <taxon>Actinomycetota</taxon>
        <taxon>Actinomycetes</taxon>
        <taxon>Mycobacteriales</taxon>
        <taxon>Fodinicola</taxon>
    </lineage>
</organism>
<dbReference type="PANTHER" id="PTHR43244">
    <property type="match status" value="1"/>
</dbReference>
<dbReference type="Gene3D" id="3.20.20.30">
    <property type="entry name" value="Luciferase-like domain"/>
    <property type="match status" value="1"/>
</dbReference>
<proteinExistence type="predicted"/>
<dbReference type="RefSeq" id="WP_344313480.1">
    <property type="nucleotide sequence ID" value="NZ_BAAANY010000023.1"/>
</dbReference>
<dbReference type="Pfam" id="PF00296">
    <property type="entry name" value="Bac_luciferase"/>
    <property type="match status" value="1"/>
</dbReference>
<evidence type="ECO:0000313" key="4">
    <source>
        <dbReference type="Proteomes" id="UP001500618"/>
    </source>
</evidence>
<dbReference type="InterPro" id="IPR036661">
    <property type="entry name" value="Luciferase-like_sf"/>
</dbReference>
<comment type="caution">
    <text evidence="3">The sequence shown here is derived from an EMBL/GenBank/DDBJ whole genome shotgun (WGS) entry which is preliminary data.</text>
</comment>
<evidence type="ECO:0000259" key="2">
    <source>
        <dbReference type="Pfam" id="PF00296"/>
    </source>
</evidence>
<feature type="domain" description="Luciferase-like" evidence="2">
    <location>
        <begin position="20"/>
        <end position="344"/>
    </location>
</feature>
<accession>A0ABN2I914</accession>
<dbReference type="EMBL" id="BAAANY010000023">
    <property type="protein sequence ID" value="GAA1700683.1"/>
    <property type="molecule type" value="Genomic_DNA"/>
</dbReference>
<evidence type="ECO:0000313" key="3">
    <source>
        <dbReference type="EMBL" id="GAA1700683.1"/>
    </source>
</evidence>